<gene>
    <name evidence="3" type="ORF">ACD_49C00050G0029</name>
</gene>
<organism evidence="3">
    <name type="scientific">uncultured bacterium</name>
    <name type="common">gcode 4</name>
    <dbReference type="NCBI Taxonomy" id="1234023"/>
    <lineage>
        <taxon>Bacteria</taxon>
        <taxon>environmental samples</taxon>
    </lineage>
</organism>
<dbReference type="PRINTS" id="PR00813">
    <property type="entry name" value="BCTERIALGSPG"/>
</dbReference>
<dbReference type="Gene3D" id="3.30.700.10">
    <property type="entry name" value="Glycoprotein, Type 4 Pilin"/>
    <property type="match status" value="1"/>
</dbReference>
<proteinExistence type="predicted"/>
<sequence>MLNVRNKWGFTLVELMIVVSIIWVLAVTLLPQLQWAQARARDGWRIASLQNISAVLETYLWDNWLYPSSDWNAAWDSPSSAANCLSSTDWTLQNASLSKIFKWWKAPVNPQKTSLSWLCANAWSYQYTSLVKDWIVKAWYILIADVETPQKGNMNFSTACGGAQCDTTNLKFDWTVAGTTDYITITLTWSLTAELANAKNSVYWLKN</sequence>
<dbReference type="Pfam" id="PF07963">
    <property type="entry name" value="N_methyl"/>
    <property type="match status" value="1"/>
</dbReference>
<reference evidence="3" key="1">
    <citation type="journal article" date="2012" name="Science">
        <title>Fermentation, hydrogen, and sulfur metabolism in multiple uncultivated bacterial phyla.</title>
        <authorList>
            <person name="Wrighton K.C."/>
            <person name="Thomas B.C."/>
            <person name="Sharon I."/>
            <person name="Miller C.S."/>
            <person name="Castelle C.J."/>
            <person name="VerBerkmoes N.C."/>
            <person name="Wilkins M.J."/>
            <person name="Hettich R.L."/>
            <person name="Lipton M.S."/>
            <person name="Williams K.H."/>
            <person name="Long P.E."/>
            <person name="Banfield J.F."/>
        </authorList>
    </citation>
    <scope>NUCLEOTIDE SEQUENCE [LARGE SCALE GENOMIC DNA]</scope>
</reference>
<keyword evidence="2" id="KW-1133">Transmembrane helix</keyword>
<evidence type="ECO:0000256" key="2">
    <source>
        <dbReference type="SAM" id="Phobius"/>
    </source>
</evidence>
<keyword evidence="1" id="KW-0488">Methylation</keyword>
<protein>
    <submittedName>
        <fullName evidence="3">Type IV pilin PilA</fullName>
    </submittedName>
</protein>
<evidence type="ECO:0000256" key="1">
    <source>
        <dbReference type="ARBA" id="ARBA00022481"/>
    </source>
</evidence>
<dbReference type="SUPFAM" id="SSF54523">
    <property type="entry name" value="Pili subunits"/>
    <property type="match status" value="1"/>
</dbReference>
<dbReference type="InterPro" id="IPR000983">
    <property type="entry name" value="Bac_GSPG_pilin"/>
</dbReference>
<keyword evidence="2" id="KW-0472">Membrane</keyword>
<feature type="transmembrane region" description="Helical" evidence="2">
    <location>
        <begin position="12"/>
        <end position="31"/>
    </location>
</feature>
<evidence type="ECO:0000313" key="3">
    <source>
        <dbReference type="EMBL" id="EKD66359.1"/>
    </source>
</evidence>
<dbReference type="GO" id="GO:0015628">
    <property type="term" value="P:protein secretion by the type II secretion system"/>
    <property type="evidence" value="ECO:0007669"/>
    <property type="project" value="InterPro"/>
</dbReference>
<dbReference type="EMBL" id="AMFJ01021636">
    <property type="protein sequence ID" value="EKD66359.1"/>
    <property type="molecule type" value="Genomic_DNA"/>
</dbReference>
<name>K2BVS5_9BACT</name>
<keyword evidence="2" id="KW-0812">Transmembrane</keyword>
<comment type="caution">
    <text evidence="3">The sequence shown here is derived from an EMBL/GenBank/DDBJ whole genome shotgun (WGS) entry which is preliminary data.</text>
</comment>
<dbReference type="GO" id="GO:0015627">
    <property type="term" value="C:type II protein secretion system complex"/>
    <property type="evidence" value="ECO:0007669"/>
    <property type="project" value="InterPro"/>
</dbReference>
<dbReference type="AlphaFoldDB" id="K2BVS5"/>
<accession>K2BVS5</accession>
<dbReference type="InterPro" id="IPR045584">
    <property type="entry name" value="Pilin-like"/>
</dbReference>
<dbReference type="InterPro" id="IPR012902">
    <property type="entry name" value="N_methyl_site"/>
</dbReference>